<comment type="caution">
    <text evidence="3">The sequence shown here is derived from an EMBL/GenBank/DDBJ whole genome shotgun (WGS) entry which is preliminary data.</text>
</comment>
<feature type="signal peptide" evidence="2">
    <location>
        <begin position="1"/>
        <end position="19"/>
    </location>
</feature>
<proteinExistence type="predicted"/>
<name>A0A132F6U5_9BURK</name>
<accession>A0A132F6U5</accession>
<gene>
    <name evidence="3" type="ORF">WT57_09540</name>
</gene>
<dbReference type="EMBL" id="LPJX01000009">
    <property type="protein sequence ID" value="KWF71366.1"/>
    <property type="molecule type" value="Genomic_DNA"/>
</dbReference>
<dbReference type="AlphaFoldDB" id="A0A132F6U5"/>
<sequence>MNRRSLLRALGSTAIFASADGWLHTAAAQPAPPGHRPPDPHRKPGKPPHSNRPGFGPPPPRHDRRPPPPRAHGYLWTDGYWRWQHGRYIWVPGRWVARRPGHRWIPGYWRRQGHVWVYVDGYWR</sequence>
<evidence type="ECO:0000313" key="4">
    <source>
        <dbReference type="Proteomes" id="UP000061512"/>
    </source>
</evidence>
<evidence type="ECO:0000313" key="3">
    <source>
        <dbReference type="EMBL" id="KWF71366.1"/>
    </source>
</evidence>
<dbReference type="Proteomes" id="UP000061512">
    <property type="component" value="Unassembled WGS sequence"/>
</dbReference>
<evidence type="ECO:0000256" key="1">
    <source>
        <dbReference type="SAM" id="MobiDB-lite"/>
    </source>
</evidence>
<protein>
    <recommendedName>
        <fullName evidence="5">YXWGXW repeat protein</fullName>
    </recommendedName>
</protein>
<evidence type="ECO:0008006" key="5">
    <source>
        <dbReference type="Google" id="ProtNLM"/>
    </source>
</evidence>
<dbReference type="InterPro" id="IPR024447">
    <property type="entry name" value="YXWGXW_rpt"/>
</dbReference>
<organism evidence="3 4">
    <name type="scientific">Burkholderia pseudomultivorans</name>
    <dbReference type="NCBI Taxonomy" id="1207504"/>
    <lineage>
        <taxon>Bacteria</taxon>
        <taxon>Pseudomonadati</taxon>
        <taxon>Pseudomonadota</taxon>
        <taxon>Betaproteobacteria</taxon>
        <taxon>Burkholderiales</taxon>
        <taxon>Burkholderiaceae</taxon>
        <taxon>Burkholderia</taxon>
        <taxon>Burkholderia cepacia complex</taxon>
    </lineage>
</organism>
<keyword evidence="2" id="KW-0732">Signal</keyword>
<feature type="region of interest" description="Disordered" evidence="1">
    <location>
        <begin position="25"/>
        <end position="70"/>
    </location>
</feature>
<feature type="chain" id="PRO_5007291426" description="YXWGXW repeat protein" evidence="2">
    <location>
        <begin position="20"/>
        <end position="124"/>
    </location>
</feature>
<evidence type="ECO:0000256" key="2">
    <source>
        <dbReference type="SAM" id="SignalP"/>
    </source>
</evidence>
<reference evidence="3 4" key="1">
    <citation type="submission" date="2015-11" db="EMBL/GenBank/DDBJ databases">
        <title>Expanding the genomic diversity of Burkholderia species for the development of highly accurate diagnostics.</title>
        <authorList>
            <person name="Sahl J."/>
            <person name="Keim P."/>
            <person name="Wagner D."/>
        </authorList>
    </citation>
    <scope>NUCLEOTIDE SEQUENCE [LARGE SCALE GENOMIC DNA]</scope>
    <source>
        <strain evidence="3 4">MSMB574WGS</strain>
    </source>
</reference>
<dbReference type="RefSeq" id="WP_060254255.1">
    <property type="nucleotide sequence ID" value="NZ_LPJO01000040.1"/>
</dbReference>
<dbReference type="Pfam" id="PF12779">
    <property type="entry name" value="WXXGXW"/>
    <property type="match status" value="2"/>
</dbReference>